<proteinExistence type="predicted"/>
<name>A0ABU2YKZ8_9FLAO</name>
<evidence type="ECO:0000313" key="3">
    <source>
        <dbReference type="Proteomes" id="UP001259492"/>
    </source>
</evidence>
<dbReference type="Proteomes" id="UP001259492">
    <property type="component" value="Unassembled WGS sequence"/>
</dbReference>
<feature type="transmembrane region" description="Helical" evidence="1">
    <location>
        <begin position="237"/>
        <end position="255"/>
    </location>
</feature>
<keyword evidence="1" id="KW-1133">Transmembrane helix</keyword>
<comment type="caution">
    <text evidence="2">The sequence shown here is derived from an EMBL/GenBank/DDBJ whole genome shotgun (WGS) entry which is preliminary data.</text>
</comment>
<dbReference type="RefSeq" id="WP_311426694.1">
    <property type="nucleotide sequence ID" value="NZ_JAVRIA010000002.1"/>
</dbReference>
<organism evidence="2 3">
    <name type="scientific">Microcosmobacter mediterraneus</name>
    <dbReference type="NCBI Taxonomy" id="3075607"/>
    <lineage>
        <taxon>Bacteria</taxon>
        <taxon>Pseudomonadati</taxon>
        <taxon>Bacteroidota</taxon>
        <taxon>Flavobacteriia</taxon>
        <taxon>Flavobacteriales</taxon>
        <taxon>Flavobacteriaceae</taxon>
        <taxon>Microcosmobacter</taxon>
    </lineage>
</organism>
<dbReference type="EMBL" id="JAVRIA010000002">
    <property type="protein sequence ID" value="MDT0557920.1"/>
    <property type="molecule type" value="Genomic_DNA"/>
</dbReference>
<feature type="transmembrane region" description="Helical" evidence="1">
    <location>
        <begin position="190"/>
        <end position="209"/>
    </location>
</feature>
<evidence type="ECO:0000256" key="1">
    <source>
        <dbReference type="SAM" id="Phobius"/>
    </source>
</evidence>
<feature type="transmembrane region" description="Helical" evidence="1">
    <location>
        <begin position="150"/>
        <end position="170"/>
    </location>
</feature>
<gene>
    <name evidence="2" type="ORF">RM697_04640</name>
</gene>
<feature type="transmembrane region" description="Helical" evidence="1">
    <location>
        <begin position="12"/>
        <end position="32"/>
    </location>
</feature>
<keyword evidence="1" id="KW-0472">Membrane</keyword>
<dbReference type="InterPro" id="IPR021354">
    <property type="entry name" value="DUF2975"/>
</dbReference>
<protein>
    <submittedName>
        <fullName evidence="2">DUF2975 domain-containing protein</fullName>
    </submittedName>
</protein>
<accession>A0ABU2YKZ8</accession>
<keyword evidence="3" id="KW-1185">Reference proteome</keyword>
<reference evidence="2 3" key="1">
    <citation type="submission" date="2023-09" db="EMBL/GenBank/DDBJ databases">
        <authorList>
            <person name="Rey-Velasco X."/>
        </authorList>
    </citation>
    <scope>NUCLEOTIDE SEQUENCE [LARGE SCALE GENOMIC DNA]</scope>
    <source>
        <strain evidence="2 3">W332</strain>
    </source>
</reference>
<evidence type="ECO:0000313" key="2">
    <source>
        <dbReference type="EMBL" id="MDT0557920.1"/>
    </source>
</evidence>
<keyword evidence="1" id="KW-0812">Transmembrane</keyword>
<sequence>MKKENILVNALYWLCNISFYLLIILLVIGLGFEAFTKDGKVGKFSTGIHHSIGYELPVKFQINPKNPMFNNSLFELESEKINSLGQKSQSGRSHYVKPITKEDRINYKSIISIDNNAMVDTYELNSRTFRGNGYVIVKPKTTLNKIIISIRSYISFILGIIIFFFLKTIFKMLKSKFEFSSKLYKKIQKLGIILIIEVILTTISNFILAKDLPIIKVGPIDSSLRYVSIYMNPRLDFNFTLVLIGLSLIILATLLREGNRIQQENELTI</sequence>
<dbReference type="Pfam" id="PF11188">
    <property type="entry name" value="DUF2975"/>
    <property type="match status" value="1"/>
</dbReference>